<feature type="compositionally biased region" description="Basic residues" evidence="1">
    <location>
        <begin position="339"/>
        <end position="348"/>
    </location>
</feature>
<comment type="caution">
    <text evidence="2">The sequence shown here is derived from an EMBL/GenBank/DDBJ whole genome shotgun (WGS) entry which is preliminary data.</text>
</comment>
<protein>
    <submittedName>
        <fullName evidence="2">Uncharacterized protein</fullName>
    </submittedName>
</protein>
<dbReference type="AlphaFoldDB" id="A0AAU9PJP3"/>
<evidence type="ECO:0000313" key="3">
    <source>
        <dbReference type="Proteomes" id="UP001157418"/>
    </source>
</evidence>
<evidence type="ECO:0000313" key="2">
    <source>
        <dbReference type="EMBL" id="CAH1450228.1"/>
    </source>
</evidence>
<feature type="region of interest" description="Disordered" evidence="1">
    <location>
        <begin position="323"/>
        <end position="348"/>
    </location>
</feature>
<organism evidence="2 3">
    <name type="scientific">Lactuca virosa</name>
    <dbReference type="NCBI Taxonomy" id="75947"/>
    <lineage>
        <taxon>Eukaryota</taxon>
        <taxon>Viridiplantae</taxon>
        <taxon>Streptophyta</taxon>
        <taxon>Embryophyta</taxon>
        <taxon>Tracheophyta</taxon>
        <taxon>Spermatophyta</taxon>
        <taxon>Magnoliopsida</taxon>
        <taxon>eudicotyledons</taxon>
        <taxon>Gunneridae</taxon>
        <taxon>Pentapetalae</taxon>
        <taxon>asterids</taxon>
        <taxon>campanulids</taxon>
        <taxon>Asterales</taxon>
        <taxon>Asteraceae</taxon>
        <taxon>Cichorioideae</taxon>
        <taxon>Cichorieae</taxon>
        <taxon>Lactucinae</taxon>
        <taxon>Lactuca</taxon>
    </lineage>
</organism>
<accession>A0AAU9PJP3</accession>
<reference evidence="2 3" key="1">
    <citation type="submission" date="2022-01" db="EMBL/GenBank/DDBJ databases">
        <authorList>
            <person name="Xiong W."/>
            <person name="Schranz E."/>
        </authorList>
    </citation>
    <scope>NUCLEOTIDE SEQUENCE [LARGE SCALE GENOMIC DNA]</scope>
</reference>
<feature type="region of interest" description="Disordered" evidence="1">
    <location>
        <begin position="1"/>
        <end position="33"/>
    </location>
</feature>
<sequence length="348" mass="38021">MAESPILSVDLPHHVPEPIPTLDPDYPERSKPANREATFTNHPVTHGMQSAYDECLNGWNEGGGGDTFTIQLRLRQLRHEGTRHQGSMRRPCRRRRAAAAAHTWRWLRLLLAVDEVATSGGCPTVLGGRRTDLMNGASPIQLPQPCHPNPQLVELIRRPQTRWESGGHGGCLLIGDGMVAAPAGRYKGDISSGDEEGGIRFQHLLAIRLATAKGPPVLGFHLIEKANHERGSDREGLGRREKGPPVLLLSRKEGVKVGNQKGAATSDVFSGETPASVVGLGQATKKKWRMKGGKAAAIATVFGGEGGFSDYDRHVKGWKQGAVASKSRHNWPSPLTVHDRKRRRRRVK</sequence>
<dbReference type="EMBL" id="CAKMRJ010005634">
    <property type="protein sequence ID" value="CAH1450228.1"/>
    <property type="molecule type" value="Genomic_DNA"/>
</dbReference>
<keyword evidence="3" id="KW-1185">Reference proteome</keyword>
<proteinExistence type="predicted"/>
<name>A0AAU9PJP3_9ASTR</name>
<evidence type="ECO:0000256" key="1">
    <source>
        <dbReference type="SAM" id="MobiDB-lite"/>
    </source>
</evidence>
<dbReference type="Proteomes" id="UP001157418">
    <property type="component" value="Unassembled WGS sequence"/>
</dbReference>
<gene>
    <name evidence="2" type="ORF">LVIROSA_LOCUS35664</name>
</gene>